<dbReference type="InterPro" id="IPR011051">
    <property type="entry name" value="RmlC_Cupin_sf"/>
</dbReference>
<accession>A0ABW0ZMZ1</accession>
<sequence>MSSSTTWKSGWDAEDPLDITTGLVGRDDGTWEQGPVPGMLHRDLGLAAATGGLLKARHTRCSAEADGRTDWQFHDLDFQWFFVLNGEIGVRTEDGRNLTLGRGASAYQPPFWRHQITSVSGDYEAVEVTGPAEHATVTGRDAVKPGRAAEFAHLKGVYTFDHPDEYVRGDGPRAWSLYRDLGTRTPTDGRVHIHIIKLDTERPSPPGGTGAHHHSMAQWFLPIRGWIDIAAESRPDRRLHAGDFMMLQRGAVHDAFDASPDYMTLEFCVPAEYTTVAR</sequence>
<organism evidence="1 2">
    <name type="scientific">Actinomadura rugatobispora</name>
    <dbReference type="NCBI Taxonomy" id="1994"/>
    <lineage>
        <taxon>Bacteria</taxon>
        <taxon>Bacillati</taxon>
        <taxon>Actinomycetota</taxon>
        <taxon>Actinomycetes</taxon>
        <taxon>Streptosporangiales</taxon>
        <taxon>Thermomonosporaceae</taxon>
        <taxon>Actinomadura</taxon>
    </lineage>
</organism>
<dbReference type="RefSeq" id="WP_378279998.1">
    <property type="nucleotide sequence ID" value="NZ_JBHSON010000004.1"/>
</dbReference>
<comment type="caution">
    <text evidence="1">The sequence shown here is derived from an EMBL/GenBank/DDBJ whole genome shotgun (WGS) entry which is preliminary data.</text>
</comment>
<evidence type="ECO:0000313" key="2">
    <source>
        <dbReference type="Proteomes" id="UP001596074"/>
    </source>
</evidence>
<name>A0ABW0ZMZ1_9ACTN</name>
<evidence type="ECO:0000313" key="1">
    <source>
        <dbReference type="EMBL" id="MFC5744649.1"/>
    </source>
</evidence>
<gene>
    <name evidence="1" type="ORF">ACFPZN_03360</name>
</gene>
<dbReference type="Proteomes" id="UP001596074">
    <property type="component" value="Unassembled WGS sequence"/>
</dbReference>
<reference evidence="2" key="1">
    <citation type="journal article" date="2019" name="Int. J. Syst. Evol. Microbiol.">
        <title>The Global Catalogue of Microorganisms (GCM) 10K type strain sequencing project: providing services to taxonomists for standard genome sequencing and annotation.</title>
        <authorList>
            <consortium name="The Broad Institute Genomics Platform"/>
            <consortium name="The Broad Institute Genome Sequencing Center for Infectious Disease"/>
            <person name="Wu L."/>
            <person name="Ma J."/>
        </authorList>
    </citation>
    <scope>NUCLEOTIDE SEQUENCE [LARGE SCALE GENOMIC DNA]</scope>
    <source>
        <strain evidence="2">KCTC 42087</strain>
    </source>
</reference>
<dbReference type="EMBL" id="JBHSON010000004">
    <property type="protein sequence ID" value="MFC5744649.1"/>
    <property type="molecule type" value="Genomic_DNA"/>
</dbReference>
<dbReference type="InterPro" id="IPR014710">
    <property type="entry name" value="RmlC-like_jellyroll"/>
</dbReference>
<protein>
    <recommendedName>
        <fullName evidence="3">Cupin domain-containing protein</fullName>
    </recommendedName>
</protein>
<keyword evidence="2" id="KW-1185">Reference proteome</keyword>
<proteinExistence type="predicted"/>
<dbReference type="Gene3D" id="2.60.120.10">
    <property type="entry name" value="Jelly Rolls"/>
    <property type="match status" value="2"/>
</dbReference>
<evidence type="ECO:0008006" key="3">
    <source>
        <dbReference type="Google" id="ProtNLM"/>
    </source>
</evidence>
<dbReference type="SUPFAM" id="SSF51182">
    <property type="entry name" value="RmlC-like cupins"/>
    <property type="match status" value="1"/>
</dbReference>